<keyword evidence="1" id="KW-0862">Zinc</keyword>
<dbReference type="PANTHER" id="PTHR35317">
    <property type="entry name" value="OS04G0629600 PROTEIN"/>
    <property type="match status" value="1"/>
</dbReference>
<dbReference type="Pfam" id="PF14223">
    <property type="entry name" value="Retrotran_gag_2"/>
    <property type="match status" value="1"/>
</dbReference>
<proteinExistence type="predicted"/>
<name>A0A922IVB9_CARIL</name>
<dbReference type="EMBL" id="CM031836">
    <property type="protein sequence ID" value="KAG6684455.1"/>
    <property type="molecule type" value="Genomic_DNA"/>
</dbReference>
<reference evidence="4" key="1">
    <citation type="submission" date="2021-01" db="EMBL/GenBank/DDBJ databases">
        <authorList>
            <person name="Lovell J.T."/>
            <person name="Bentley N."/>
            <person name="Bhattarai G."/>
            <person name="Jenkins J.W."/>
            <person name="Sreedasyam A."/>
            <person name="Alarcon Y."/>
            <person name="Bock C."/>
            <person name="Boston L."/>
            <person name="Carlson J."/>
            <person name="Cervantes K."/>
            <person name="Clermont K."/>
            <person name="Krom N."/>
            <person name="Kubenka K."/>
            <person name="Mamidi S."/>
            <person name="Mattison C."/>
            <person name="Monteros M."/>
            <person name="Pisani C."/>
            <person name="Plott C."/>
            <person name="Rajasekar S."/>
            <person name="Rhein H.S."/>
            <person name="Rohla C."/>
            <person name="Song M."/>
            <person name="Hilaire R.S."/>
            <person name="Shu S."/>
            <person name="Wells L."/>
            <person name="Wang X."/>
            <person name="Webber J."/>
            <person name="Heerema R.J."/>
            <person name="Klein P."/>
            <person name="Conner P."/>
            <person name="Grauke L."/>
            <person name="Grimwood J."/>
            <person name="Schmutz J."/>
            <person name="Randall J.J."/>
        </authorList>
    </citation>
    <scope>NUCLEOTIDE SEQUENCE</scope>
    <source>
        <tissue evidence="4">Leaf</tissue>
    </source>
</reference>
<feature type="compositionally biased region" description="Basic and acidic residues" evidence="2">
    <location>
        <begin position="156"/>
        <end position="165"/>
    </location>
</feature>
<evidence type="ECO:0000313" key="4">
    <source>
        <dbReference type="EMBL" id="KAG6684455.1"/>
    </source>
</evidence>
<dbReference type="AlphaFoldDB" id="A0A922IVB9"/>
<sequence>MSGLRKGHRVASAVCNMRGCESVKPRMVAALRSALGGGVEVLRGASVTAAEGCQAHWPRQQEQFIHQKKSWREQFVCQSLLPKENSDDTLSSSTEFNIGENTLLNVPTSLHSQTSSVPIVNGSNFSEWVERVRFTLGVLDLDSSLTSPKPPPITEESNRDEKESFKQWERSNRLSLMFMKMTISENIKNSLPSVEDAQSFLKNTQERFKSADNHILEMTNLAARLQTLGMKVEESFIVQFVLNSLSPQYGPFQMHYNSIKDKWNVNELASMVVQEEVRLKQQGHYSANFVTKEAGKKKHHYSKKKRIGPPRGKEPGNVNQVQHSSTKCYWCGKNGHMKSECQKRKAWFEKKGIPYKPNTKPQ</sequence>
<evidence type="ECO:0000259" key="3">
    <source>
        <dbReference type="PROSITE" id="PS50158"/>
    </source>
</evidence>
<dbReference type="PROSITE" id="PS50158">
    <property type="entry name" value="ZF_CCHC"/>
    <property type="match status" value="1"/>
</dbReference>
<feature type="region of interest" description="Disordered" evidence="2">
    <location>
        <begin position="294"/>
        <end position="320"/>
    </location>
</feature>
<dbReference type="Proteomes" id="UP000811246">
    <property type="component" value="Chromosome 12"/>
</dbReference>
<evidence type="ECO:0000313" key="5">
    <source>
        <dbReference type="Proteomes" id="UP000811246"/>
    </source>
</evidence>
<dbReference type="GO" id="GO:0003676">
    <property type="term" value="F:nucleic acid binding"/>
    <property type="evidence" value="ECO:0007669"/>
    <property type="project" value="InterPro"/>
</dbReference>
<accession>A0A922IVB9</accession>
<keyword evidence="1" id="KW-0479">Metal-binding</keyword>
<evidence type="ECO:0000256" key="1">
    <source>
        <dbReference type="PROSITE-ProRule" id="PRU00047"/>
    </source>
</evidence>
<comment type="caution">
    <text evidence="4">The sequence shown here is derived from an EMBL/GenBank/DDBJ whole genome shotgun (WGS) entry which is preliminary data.</text>
</comment>
<feature type="region of interest" description="Disordered" evidence="2">
    <location>
        <begin position="145"/>
        <end position="165"/>
    </location>
</feature>
<dbReference type="PANTHER" id="PTHR35317:SF10">
    <property type="entry name" value="RNA-DIRECTED DNA POLYMERASE"/>
    <property type="match status" value="1"/>
</dbReference>
<feature type="compositionally biased region" description="Basic residues" evidence="2">
    <location>
        <begin position="295"/>
        <end position="308"/>
    </location>
</feature>
<dbReference type="GO" id="GO:0008270">
    <property type="term" value="F:zinc ion binding"/>
    <property type="evidence" value="ECO:0007669"/>
    <property type="project" value="UniProtKB-KW"/>
</dbReference>
<gene>
    <name evidence="4" type="ORF">I3842_12G064800</name>
</gene>
<protein>
    <recommendedName>
        <fullName evidence="3">CCHC-type domain-containing protein</fullName>
    </recommendedName>
</protein>
<dbReference type="InterPro" id="IPR001878">
    <property type="entry name" value="Znf_CCHC"/>
</dbReference>
<organism evidence="4 5">
    <name type="scientific">Carya illinoinensis</name>
    <name type="common">Pecan</name>
    <dbReference type="NCBI Taxonomy" id="32201"/>
    <lineage>
        <taxon>Eukaryota</taxon>
        <taxon>Viridiplantae</taxon>
        <taxon>Streptophyta</taxon>
        <taxon>Embryophyta</taxon>
        <taxon>Tracheophyta</taxon>
        <taxon>Spermatophyta</taxon>
        <taxon>Magnoliopsida</taxon>
        <taxon>eudicotyledons</taxon>
        <taxon>Gunneridae</taxon>
        <taxon>Pentapetalae</taxon>
        <taxon>rosids</taxon>
        <taxon>fabids</taxon>
        <taxon>Fagales</taxon>
        <taxon>Juglandaceae</taxon>
        <taxon>Carya</taxon>
    </lineage>
</organism>
<evidence type="ECO:0000256" key="2">
    <source>
        <dbReference type="SAM" id="MobiDB-lite"/>
    </source>
</evidence>
<keyword evidence="1" id="KW-0863">Zinc-finger</keyword>
<feature type="domain" description="CCHC-type" evidence="3">
    <location>
        <begin position="327"/>
        <end position="343"/>
    </location>
</feature>